<gene>
    <name evidence="13" type="ORF">SAMN02746064_01468</name>
</gene>
<dbReference type="Gene3D" id="3.40.50.1220">
    <property type="entry name" value="TPP-binding domain"/>
    <property type="match status" value="1"/>
</dbReference>
<feature type="domain" description="Thiamine pyrophosphate enzyme central" evidence="10">
    <location>
        <begin position="190"/>
        <end position="325"/>
    </location>
</feature>
<dbReference type="UniPathway" id="UPA00047">
    <property type="reaction ID" value="UER00055"/>
</dbReference>
<dbReference type="Pfam" id="PF00205">
    <property type="entry name" value="TPP_enzyme_M"/>
    <property type="match status" value="1"/>
</dbReference>
<evidence type="ECO:0000259" key="11">
    <source>
        <dbReference type="Pfam" id="PF02775"/>
    </source>
</evidence>
<dbReference type="Gene3D" id="3.40.50.970">
    <property type="match status" value="2"/>
</dbReference>
<protein>
    <recommendedName>
        <fullName evidence="4 9">Acetolactate synthase</fullName>
        <ecNumber evidence="4 9">2.2.1.6</ecNumber>
    </recommendedName>
</protein>
<dbReference type="GO" id="GO:0009097">
    <property type="term" value="P:isoleucine biosynthetic process"/>
    <property type="evidence" value="ECO:0007669"/>
    <property type="project" value="UniProtKB-UniPathway"/>
</dbReference>
<accession>A0A1M4XCA4</accession>
<dbReference type="CDD" id="cd07035">
    <property type="entry name" value="TPP_PYR_POX_like"/>
    <property type="match status" value="1"/>
</dbReference>
<comment type="similarity">
    <text evidence="3 9">Belongs to the TPP enzyme family.</text>
</comment>
<dbReference type="RefSeq" id="WP_073270639.1">
    <property type="nucleotide sequence ID" value="NZ_FQTU01000009.1"/>
</dbReference>
<name>A0A1M4XCA4_9FIRM</name>
<keyword evidence="5 9" id="KW-0028">Amino-acid biosynthesis</keyword>
<evidence type="ECO:0000256" key="2">
    <source>
        <dbReference type="ARBA" id="ARBA00005025"/>
    </source>
</evidence>
<proteinExistence type="inferred from homology"/>
<keyword evidence="9" id="KW-0479">Metal-binding</keyword>
<dbReference type="GO" id="GO:0050660">
    <property type="term" value="F:flavin adenine dinucleotide binding"/>
    <property type="evidence" value="ECO:0007669"/>
    <property type="project" value="InterPro"/>
</dbReference>
<evidence type="ECO:0000259" key="10">
    <source>
        <dbReference type="Pfam" id="PF00205"/>
    </source>
</evidence>
<dbReference type="GO" id="GO:0000287">
    <property type="term" value="F:magnesium ion binding"/>
    <property type="evidence" value="ECO:0007669"/>
    <property type="project" value="UniProtKB-UniRule"/>
</dbReference>
<reference evidence="13 14" key="1">
    <citation type="submission" date="2016-11" db="EMBL/GenBank/DDBJ databases">
        <authorList>
            <person name="Jaros S."/>
            <person name="Januszkiewicz K."/>
            <person name="Wedrychowicz H."/>
        </authorList>
    </citation>
    <scope>NUCLEOTIDE SEQUENCE [LARGE SCALE GENOMIC DNA]</scope>
    <source>
        <strain evidence="13 14">DSM 14828</strain>
    </source>
</reference>
<dbReference type="NCBIfam" id="TIGR00118">
    <property type="entry name" value="acolac_lg"/>
    <property type="match status" value="1"/>
</dbReference>
<keyword evidence="9" id="KW-0460">Magnesium</keyword>
<comment type="catalytic activity">
    <reaction evidence="8 9">
        <text>2 pyruvate + H(+) = (2S)-2-acetolactate + CO2</text>
        <dbReference type="Rhea" id="RHEA:25249"/>
        <dbReference type="ChEBI" id="CHEBI:15361"/>
        <dbReference type="ChEBI" id="CHEBI:15378"/>
        <dbReference type="ChEBI" id="CHEBI:16526"/>
        <dbReference type="ChEBI" id="CHEBI:58476"/>
        <dbReference type="EC" id="2.2.1.6"/>
    </reaction>
</comment>
<dbReference type="OrthoDB" id="4494979at2"/>
<comment type="cofactor">
    <cofactor evidence="9">
        <name>thiamine diphosphate</name>
        <dbReference type="ChEBI" id="CHEBI:58937"/>
    </cofactor>
    <text evidence="9">Binds 1 thiamine pyrophosphate per subunit.</text>
</comment>
<dbReference type="FunFam" id="3.40.50.970:FF:000007">
    <property type="entry name" value="Acetolactate synthase"/>
    <property type="match status" value="1"/>
</dbReference>
<dbReference type="SUPFAM" id="SSF52467">
    <property type="entry name" value="DHS-like NAD/FAD-binding domain"/>
    <property type="match status" value="1"/>
</dbReference>
<dbReference type="GO" id="GO:0030976">
    <property type="term" value="F:thiamine pyrophosphate binding"/>
    <property type="evidence" value="ECO:0007669"/>
    <property type="project" value="UniProtKB-UniRule"/>
</dbReference>
<keyword evidence="14" id="KW-1185">Reference proteome</keyword>
<dbReference type="PANTHER" id="PTHR18968:SF13">
    <property type="entry name" value="ACETOLACTATE SYNTHASE CATALYTIC SUBUNIT, MITOCHONDRIAL"/>
    <property type="match status" value="1"/>
</dbReference>
<dbReference type="Pfam" id="PF02776">
    <property type="entry name" value="TPP_enzyme_N"/>
    <property type="match status" value="1"/>
</dbReference>
<comment type="pathway">
    <text evidence="2 9">Amino-acid biosynthesis; L-valine biosynthesis; L-valine from pyruvate: step 1/4.</text>
</comment>
<dbReference type="Proteomes" id="UP000184251">
    <property type="component" value="Unassembled WGS sequence"/>
</dbReference>
<dbReference type="InterPro" id="IPR045229">
    <property type="entry name" value="TPP_enz"/>
</dbReference>
<dbReference type="GO" id="GO:0003984">
    <property type="term" value="F:acetolactate synthase activity"/>
    <property type="evidence" value="ECO:0007669"/>
    <property type="project" value="UniProtKB-EC"/>
</dbReference>
<feature type="domain" description="Thiamine pyrophosphate enzyme N-terminal TPP-binding" evidence="12">
    <location>
        <begin position="1"/>
        <end position="115"/>
    </location>
</feature>
<dbReference type="InterPro" id="IPR029035">
    <property type="entry name" value="DHS-like_NAD/FAD-binding_dom"/>
</dbReference>
<dbReference type="InterPro" id="IPR011766">
    <property type="entry name" value="TPP_enzyme_TPP-bd"/>
</dbReference>
<keyword evidence="9" id="KW-0808">Transferase</keyword>
<comment type="pathway">
    <text evidence="1 9">Amino-acid biosynthesis; L-isoleucine biosynthesis; L-isoleucine from 2-oxobutanoate: step 1/4.</text>
</comment>
<evidence type="ECO:0000259" key="12">
    <source>
        <dbReference type="Pfam" id="PF02776"/>
    </source>
</evidence>
<organism evidence="13 14">
    <name type="scientific">Alkalibacter saccharofermentans DSM 14828</name>
    <dbReference type="NCBI Taxonomy" id="1120975"/>
    <lineage>
        <taxon>Bacteria</taxon>
        <taxon>Bacillati</taxon>
        <taxon>Bacillota</taxon>
        <taxon>Clostridia</taxon>
        <taxon>Eubacteriales</taxon>
        <taxon>Eubacteriaceae</taxon>
        <taxon>Alkalibacter</taxon>
    </lineage>
</organism>
<evidence type="ECO:0000313" key="14">
    <source>
        <dbReference type="Proteomes" id="UP000184251"/>
    </source>
</evidence>
<evidence type="ECO:0000313" key="13">
    <source>
        <dbReference type="EMBL" id="SHE91081.1"/>
    </source>
</evidence>
<evidence type="ECO:0000256" key="6">
    <source>
        <dbReference type="ARBA" id="ARBA00023052"/>
    </source>
</evidence>
<dbReference type="InterPro" id="IPR012001">
    <property type="entry name" value="Thiamin_PyroP_enz_TPP-bd_dom"/>
</dbReference>
<evidence type="ECO:0000256" key="8">
    <source>
        <dbReference type="ARBA" id="ARBA00048670"/>
    </source>
</evidence>
<sequence>MKAAKAIIRCLERENTDVVFGYPGAAVISIYESLRESDIKHVLVRNEQSLVHYASGYARETNKVGVCISTSGPGATNTITGIATAYMDSIPIVIITGQVDTDLIGTDAFQEADIKGATEPFTKHNYLVRDAQDLPRIIKEAFYIANTGRKGPVLIDIPRNIQEDRIKLEYPNEIDIPGYNPTLSGHIGQIKRAVSRIKSAKRPVIYAGGGILSSHAEKEVLEFAEKTNIPVINSLMGVGGFPQDSSLYAGIVGSHGYPYSSEIIGMTDLLITIGARMSNRATAGFSKLNPKIEFIHVDIDPAEIGKNVGYTLPIVGDAKIILGELIDKSDNMDFSSWHDEIKAIKEKCLSVLDYKTQSGLINAKELISHLSEKMDDDACLVADVGQNQIWSALNYKIKKERKFMTSGGLGTMAYSVPAATGVKMANPNRQVVCVIGDGGFQMCLGELAVVREQNAGIKIILLNNRKLGLVREIQQDLYGKDKSYGVDLNLQVNFVKIAEAYNITGHEVSDMENFKKVLDEVLATDEPCLIQCNIDPDIRTL</sequence>
<evidence type="ECO:0000256" key="7">
    <source>
        <dbReference type="ARBA" id="ARBA00023304"/>
    </source>
</evidence>
<dbReference type="STRING" id="1120975.SAMN02746064_01468"/>
<dbReference type="GO" id="GO:0009099">
    <property type="term" value="P:L-valine biosynthetic process"/>
    <property type="evidence" value="ECO:0007669"/>
    <property type="project" value="UniProtKB-UniPathway"/>
</dbReference>
<dbReference type="Pfam" id="PF02775">
    <property type="entry name" value="TPP_enzyme_C"/>
    <property type="match status" value="1"/>
</dbReference>
<dbReference type="PANTHER" id="PTHR18968">
    <property type="entry name" value="THIAMINE PYROPHOSPHATE ENZYMES"/>
    <property type="match status" value="1"/>
</dbReference>
<dbReference type="InterPro" id="IPR029061">
    <property type="entry name" value="THDP-binding"/>
</dbReference>
<dbReference type="InterPro" id="IPR012846">
    <property type="entry name" value="Acetolactate_synth_lsu"/>
</dbReference>
<evidence type="ECO:0000256" key="9">
    <source>
        <dbReference type="RuleBase" id="RU003591"/>
    </source>
</evidence>
<evidence type="ECO:0000256" key="1">
    <source>
        <dbReference type="ARBA" id="ARBA00004974"/>
    </source>
</evidence>
<dbReference type="SUPFAM" id="SSF52518">
    <property type="entry name" value="Thiamin diphosphate-binding fold (THDP-binding)"/>
    <property type="match status" value="2"/>
</dbReference>
<comment type="cofactor">
    <cofactor evidence="9">
        <name>Mg(2+)</name>
        <dbReference type="ChEBI" id="CHEBI:18420"/>
    </cofactor>
    <text evidence="9">Binds 1 Mg(2+) ion per subunit.</text>
</comment>
<dbReference type="InterPro" id="IPR012000">
    <property type="entry name" value="Thiamin_PyroP_enz_cen_dom"/>
</dbReference>
<evidence type="ECO:0000256" key="3">
    <source>
        <dbReference type="ARBA" id="ARBA00007812"/>
    </source>
</evidence>
<evidence type="ECO:0000256" key="5">
    <source>
        <dbReference type="ARBA" id="ARBA00022605"/>
    </source>
</evidence>
<feature type="domain" description="Thiamine pyrophosphate enzyme TPP-binding" evidence="11">
    <location>
        <begin position="383"/>
        <end position="532"/>
    </location>
</feature>
<dbReference type="GO" id="GO:0005948">
    <property type="term" value="C:acetolactate synthase complex"/>
    <property type="evidence" value="ECO:0007669"/>
    <property type="project" value="TreeGrafter"/>
</dbReference>
<dbReference type="UniPathway" id="UPA00049">
    <property type="reaction ID" value="UER00059"/>
</dbReference>
<evidence type="ECO:0000256" key="4">
    <source>
        <dbReference type="ARBA" id="ARBA00013145"/>
    </source>
</evidence>
<keyword evidence="7 9" id="KW-0100">Branched-chain amino acid biosynthesis</keyword>
<dbReference type="EMBL" id="FQTU01000009">
    <property type="protein sequence ID" value="SHE91081.1"/>
    <property type="molecule type" value="Genomic_DNA"/>
</dbReference>
<dbReference type="EC" id="2.2.1.6" evidence="4 9"/>
<dbReference type="AlphaFoldDB" id="A0A1M4XCA4"/>
<dbReference type="FunFam" id="3.40.50.1220:FF:000008">
    <property type="entry name" value="Acetolactate synthase"/>
    <property type="match status" value="1"/>
</dbReference>
<keyword evidence="6 9" id="KW-0786">Thiamine pyrophosphate</keyword>